<dbReference type="AlphaFoldDB" id="A0A921RVK5"/>
<accession>A0A921RVK5</accession>
<gene>
    <name evidence="2" type="ORF">BDA96_01G062600</name>
</gene>
<dbReference type="Proteomes" id="UP000807115">
    <property type="component" value="Chromosome 1"/>
</dbReference>
<feature type="region of interest" description="Disordered" evidence="1">
    <location>
        <begin position="1"/>
        <end position="194"/>
    </location>
</feature>
<organism evidence="2 3">
    <name type="scientific">Sorghum bicolor</name>
    <name type="common">Sorghum</name>
    <name type="synonym">Sorghum vulgare</name>
    <dbReference type="NCBI Taxonomy" id="4558"/>
    <lineage>
        <taxon>Eukaryota</taxon>
        <taxon>Viridiplantae</taxon>
        <taxon>Streptophyta</taxon>
        <taxon>Embryophyta</taxon>
        <taxon>Tracheophyta</taxon>
        <taxon>Spermatophyta</taxon>
        <taxon>Magnoliopsida</taxon>
        <taxon>Liliopsida</taxon>
        <taxon>Poales</taxon>
        <taxon>Poaceae</taxon>
        <taxon>PACMAD clade</taxon>
        <taxon>Panicoideae</taxon>
        <taxon>Andropogonodae</taxon>
        <taxon>Andropogoneae</taxon>
        <taxon>Sorghinae</taxon>
        <taxon>Sorghum</taxon>
    </lineage>
</organism>
<dbReference type="EMBL" id="CM027680">
    <property type="protein sequence ID" value="KAG0547238.1"/>
    <property type="molecule type" value="Genomic_DNA"/>
</dbReference>
<feature type="compositionally biased region" description="Gly residues" evidence="1">
    <location>
        <begin position="105"/>
        <end position="141"/>
    </location>
</feature>
<evidence type="ECO:0000256" key="1">
    <source>
        <dbReference type="SAM" id="MobiDB-lite"/>
    </source>
</evidence>
<feature type="compositionally biased region" description="Low complexity" evidence="1">
    <location>
        <begin position="148"/>
        <end position="163"/>
    </location>
</feature>
<name>A0A921RVK5_SORBI</name>
<comment type="caution">
    <text evidence="2">The sequence shown here is derived from an EMBL/GenBank/DDBJ whole genome shotgun (WGS) entry which is preliminary data.</text>
</comment>
<sequence>MSQRGESSRRSSQSSKAEDRKGRRRQGRLRLRSRSMIRGEKRARAACAHPTQQLQIPKPPQRRRIGDAGRAGQGRTDRRRAVGGGALRAQGDVRGEAAGGRESGEVGGGGGAAAEGGGGRRAAGGGAGAPGGGAGGAGAGAGARRRAAAAPGADLRQTPATRRGGPRPDPRDPRAPPPPPGPGPGSGARAGAAAAPRGRHSVLVLVGRQGQESWRWMIGGASCYFSPLPHCLFLLACHLGYMYCSARIYTYECL</sequence>
<feature type="compositionally biased region" description="Basic residues" evidence="1">
    <location>
        <begin position="22"/>
        <end position="35"/>
    </location>
</feature>
<reference evidence="2" key="2">
    <citation type="submission" date="2020-10" db="EMBL/GenBank/DDBJ databases">
        <authorList>
            <person name="Cooper E.A."/>
            <person name="Brenton Z.W."/>
            <person name="Flinn B.S."/>
            <person name="Jenkins J."/>
            <person name="Shu S."/>
            <person name="Flowers D."/>
            <person name="Luo F."/>
            <person name="Wang Y."/>
            <person name="Xia P."/>
            <person name="Barry K."/>
            <person name="Daum C."/>
            <person name="Lipzen A."/>
            <person name="Yoshinaga Y."/>
            <person name="Schmutz J."/>
            <person name="Saski C."/>
            <person name="Vermerris W."/>
            <person name="Kresovich S."/>
        </authorList>
    </citation>
    <scope>NUCLEOTIDE SEQUENCE</scope>
</reference>
<reference evidence="2" key="1">
    <citation type="journal article" date="2019" name="BMC Genomics">
        <title>A new reference genome for Sorghum bicolor reveals high levels of sequence similarity between sweet and grain genotypes: implications for the genetics of sugar metabolism.</title>
        <authorList>
            <person name="Cooper E.A."/>
            <person name="Brenton Z.W."/>
            <person name="Flinn B.S."/>
            <person name="Jenkins J."/>
            <person name="Shu S."/>
            <person name="Flowers D."/>
            <person name="Luo F."/>
            <person name="Wang Y."/>
            <person name="Xia P."/>
            <person name="Barry K."/>
            <person name="Daum C."/>
            <person name="Lipzen A."/>
            <person name="Yoshinaga Y."/>
            <person name="Schmutz J."/>
            <person name="Saski C."/>
            <person name="Vermerris W."/>
            <person name="Kresovich S."/>
        </authorList>
    </citation>
    <scope>NUCLEOTIDE SEQUENCE</scope>
</reference>
<evidence type="ECO:0000313" key="2">
    <source>
        <dbReference type="EMBL" id="KAG0547238.1"/>
    </source>
</evidence>
<protein>
    <submittedName>
        <fullName evidence="2">Uncharacterized protein</fullName>
    </submittedName>
</protein>
<evidence type="ECO:0000313" key="3">
    <source>
        <dbReference type="Proteomes" id="UP000807115"/>
    </source>
</evidence>
<feature type="compositionally biased region" description="Low complexity" evidence="1">
    <location>
        <begin position="1"/>
        <end position="15"/>
    </location>
</feature>
<proteinExistence type="predicted"/>